<accession>A0AC35U915</accession>
<protein>
    <submittedName>
        <fullName evidence="2">Uncharacterized protein</fullName>
    </submittedName>
</protein>
<sequence>MQAIAKMFNYSKIILALLLVMAMTSNVSGNFNGPLTVDERQYLIRLLDQGRGYPQPIKRANAHNIDIRGMSEFKNCYFSPVQCVMDKKK</sequence>
<evidence type="ECO:0000313" key="1">
    <source>
        <dbReference type="Proteomes" id="UP000095286"/>
    </source>
</evidence>
<name>A0AC35U915_9BILA</name>
<evidence type="ECO:0000313" key="2">
    <source>
        <dbReference type="WBParaSite" id="RSKR_0000890700.1"/>
    </source>
</evidence>
<dbReference type="WBParaSite" id="RSKR_0000890700.1">
    <property type="protein sequence ID" value="RSKR_0000890700.1"/>
    <property type="gene ID" value="RSKR_0000890700"/>
</dbReference>
<proteinExistence type="predicted"/>
<dbReference type="Proteomes" id="UP000095286">
    <property type="component" value="Unplaced"/>
</dbReference>
<organism evidence="1 2">
    <name type="scientific">Rhabditophanes sp. KR3021</name>
    <dbReference type="NCBI Taxonomy" id="114890"/>
    <lineage>
        <taxon>Eukaryota</taxon>
        <taxon>Metazoa</taxon>
        <taxon>Ecdysozoa</taxon>
        <taxon>Nematoda</taxon>
        <taxon>Chromadorea</taxon>
        <taxon>Rhabditida</taxon>
        <taxon>Tylenchina</taxon>
        <taxon>Panagrolaimomorpha</taxon>
        <taxon>Strongyloidoidea</taxon>
        <taxon>Alloionematidae</taxon>
        <taxon>Rhabditophanes</taxon>
    </lineage>
</organism>
<reference evidence="2" key="1">
    <citation type="submission" date="2016-11" db="UniProtKB">
        <authorList>
            <consortium name="WormBaseParasite"/>
        </authorList>
    </citation>
    <scope>IDENTIFICATION</scope>
    <source>
        <strain evidence="2">KR3021</strain>
    </source>
</reference>